<comment type="cofactor">
    <cofactor evidence="1 4">
        <name>pyridoxal 5'-phosphate</name>
        <dbReference type="ChEBI" id="CHEBI:597326"/>
    </cofactor>
</comment>
<dbReference type="Gene3D" id="3.90.1380.10">
    <property type="entry name" value="Threonine synthase, N-terminal domain"/>
    <property type="match status" value="1"/>
</dbReference>
<feature type="modified residue" description="N6-(pyridoxal phosphate)lysine" evidence="4">
    <location>
        <position position="345"/>
    </location>
</feature>
<evidence type="ECO:0000256" key="1">
    <source>
        <dbReference type="ARBA" id="ARBA00001933"/>
    </source>
</evidence>
<dbReference type="NCBIfam" id="TIGR00260">
    <property type="entry name" value="thrC"/>
    <property type="match status" value="1"/>
</dbReference>
<evidence type="ECO:0000256" key="3">
    <source>
        <dbReference type="ARBA" id="ARBA00022898"/>
    </source>
</evidence>
<evidence type="ECO:0000256" key="2">
    <source>
        <dbReference type="ARBA" id="ARBA00005517"/>
    </source>
</evidence>
<dbReference type="InterPro" id="IPR037158">
    <property type="entry name" value="Thr_synth_N_sf"/>
</dbReference>
<evidence type="ECO:0000259" key="5">
    <source>
        <dbReference type="Pfam" id="PF14821"/>
    </source>
</evidence>
<sequence>MVPVSSFCLVKVLLTKGRLTRCLLTERKTFKCLTTTFLCAGPSTACLSTLGSSIGKKNILIMGPPGAGKTTVGRIIGHRLGLPVIDVDDDILEKAWDMTVAEKLSKVGGEQFLEEEGSALLNFTISGSVISLTGSNPIHSRSMEHVKQNGIAVYLDVCTEDIIERLERMKVDRIVGQGPDVSMRDILQYRQQFYKKWYDTRVLCGASDTPDEIADKVLEAVKRYQDSESETFVSTRGSNTGKTFFSDVIVEGLAPDGGLYVPLNDLPKLTSSECQRLEDMSFPERAQVLLERCIHPADVPSAHLLEIVERAYGENFACSRIAPVRHLMHNQYVLELFHGPTASFKDLSLQLMPQLFAYCIPQMCNYLVLVATSGDTGSAVLEGFNNLSDIDKQRISVLAFFPEKGISSIQKMQMTRYVEGNVKAVGVNSDFDFCQRAIRKMFTNAELTGFLAVEYGTALTTANSINWARLLPQVVYHSSAYFDLVSQGVLAFGDPIDVCIPTGNFGNVLAAVYAKRMGIPIRKLICASNQNHILTDFLRTGEYDLNGRRLLMSASPSIDILKSSNLERYLYLISNGDWQLVRDLYSQLERQNLFRVPGSLLDRIQQDFLAGWCSEEECLATIQSVHSAAGYILDPHTAVAKVVADRLQDGTCPVVIASTAHYAKFAPAVLKALKFQEVTANPLHQLQLLRSLGSLPPVHNTLLESLKEEDKQKHKVCEADHSALIHQVETLIQDKFMKVW</sequence>
<dbReference type="Gene3D" id="3.40.50.300">
    <property type="entry name" value="P-loop containing nucleotide triphosphate hydrolases"/>
    <property type="match status" value="1"/>
</dbReference>
<proteinExistence type="inferred from homology"/>
<dbReference type="Pfam" id="PF01202">
    <property type="entry name" value="SKI"/>
    <property type="match status" value="1"/>
</dbReference>
<dbReference type="InterPro" id="IPR036052">
    <property type="entry name" value="TrpB-like_PALP_sf"/>
</dbReference>
<evidence type="ECO:0000313" key="7">
    <source>
        <dbReference type="Proteomes" id="UP001230051"/>
    </source>
</evidence>
<accession>A0AAD8GD12</accession>
<dbReference type="SUPFAM" id="SSF53686">
    <property type="entry name" value="Tryptophan synthase beta subunit-like PLP-dependent enzymes"/>
    <property type="match status" value="1"/>
</dbReference>
<dbReference type="Pfam" id="PF24857">
    <property type="entry name" value="THR4_C"/>
    <property type="match status" value="1"/>
</dbReference>
<dbReference type="GO" id="GO:0005737">
    <property type="term" value="C:cytoplasm"/>
    <property type="evidence" value="ECO:0007669"/>
    <property type="project" value="TreeGrafter"/>
</dbReference>
<dbReference type="CDD" id="cd00464">
    <property type="entry name" value="SK"/>
    <property type="match status" value="1"/>
</dbReference>
<dbReference type="InterPro" id="IPR027417">
    <property type="entry name" value="P-loop_NTPase"/>
</dbReference>
<keyword evidence="3 4" id="KW-0663">Pyridoxal phosphate</keyword>
<dbReference type="AlphaFoldDB" id="A0AAD8GD12"/>
<feature type="domain" description="Threonine synthase N-terminal" evidence="5">
    <location>
        <begin position="232"/>
        <end position="312"/>
    </location>
</feature>
<comment type="similarity">
    <text evidence="2">Belongs to the threonine synthase family.</text>
</comment>
<dbReference type="InterPro" id="IPR029144">
    <property type="entry name" value="Thr_synth_N"/>
</dbReference>
<dbReference type="PRINTS" id="PR01100">
    <property type="entry name" value="SHIKIMTKNASE"/>
</dbReference>
<keyword evidence="7" id="KW-1185">Reference proteome</keyword>
<dbReference type="CDD" id="cd01560">
    <property type="entry name" value="Thr-synth_2"/>
    <property type="match status" value="1"/>
</dbReference>
<dbReference type="Proteomes" id="UP001230051">
    <property type="component" value="Unassembled WGS sequence"/>
</dbReference>
<reference evidence="6" key="1">
    <citation type="submission" date="2022-02" db="EMBL/GenBank/DDBJ databases">
        <title>Atlantic sturgeon de novo genome assembly.</title>
        <authorList>
            <person name="Stock M."/>
            <person name="Klopp C."/>
            <person name="Guiguen Y."/>
            <person name="Cabau C."/>
            <person name="Parinello H."/>
            <person name="Santidrian Yebra-Pimentel E."/>
            <person name="Kuhl H."/>
            <person name="Dirks R.P."/>
            <person name="Guessner J."/>
            <person name="Wuertz S."/>
            <person name="Du K."/>
            <person name="Schartl M."/>
        </authorList>
    </citation>
    <scope>NUCLEOTIDE SEQUENCE</scope>
    <source>
        <strain evidence="6">STURGEONOMICS-FGT-2020</strain>
        <tissue evidence="6">Whole blood</tissue>
    </source>
</reference>
<dbReference type="PANTHER" id="PTHR43515">
    <property type="entry name" value="THREONINE SYNTHASE-LIKE 1"/>
    <property type="match status" value="1"/>
</dbReference>
<dbReference type="InterPro" id="IPR031322">
    <property type="entry name" value="Shikimate/glucono_kinase"/>
</dbReference>
<dbReference type="EMBL" id="JAGXEW010000004">
    <property type="protein sequence ID" value="KAK1172057.1"/>
    <property type="molecule type" value="Genomic_DNA"/>
</dbReference>
<protein>
    <submittedName>
        <fullName evidence="6">Threonine synthase-like 1</fullName>
    </submittedName>
</protein>
<dbReference type="InterPro" id="IPR004450">
    <property type="entry name" value="Thr_synthase-like"/>
</dbReference>
<evidence type="ECO:0000256" key="4">
    <source>
        <dbReference type="PIRSR" id="PIRSR604450-51"/>
    </source>
</evidence>
<organism evidence="6 7">
    <name type="scientific">Acipenser oxyrinchus oxyrinchus</name>
    <dbReference type="NCBI Taxonomy" id="40147"/>
    <lineage>
        <taxon>Eukaryota</taxon>
        <taxon>Metazoa</taxon>
        <taxon>Chordata</taxon>
        <taxon>Craniata</taxon>
        <taxon>Vertebrata</taxon>
        <taxon>Euteleostomi</taxon>
        <taxon>Actinopterygii</taxon>
        <taxon>Chondrostei</taxon>
        <taxon>Acipenseriformes</taxon>
        <taxon>Acipenseridae</taxon>
        <taxon>Acipenser</taxon>
    </lineage>
</organism>
<evidence type="ECO:0000313" key="6">
    <source>
        <dbReference type="EMBL" id="KAK1172057.1"/>
    </source>
</evidence>
<name>A0AAD8GD12_ACIOX</name>
<dbReference type="SUPFAM" id="SSF52540">
    <property type="entry name" value="P-loop containing nucleoside triphosphate hydrolases"/>
    <property type="match status" value="1"/>
</dbReference>
<dbReference type="Pfam" id="PF14821">
    <property type="entry name" value="Thr_synth_N"/>
    <property type="match status" value="1"/>
</dbReference>
<dbReference type="HAMAP" id="MF_00109">
    <property type="entry name" value="Shikimate_kinase"/>
    <property type="match status" value="1"/>
</dbReference>
<gene>
    <name evidence="6" type="primary">THNSL1</name>
    <name evidence="6" type="ORF">AOXY_G4536</name>
</gene>
<dbReference type="Gene3D" id="3.40.50.1100">
    <property type="match status" value="2"/>
</dbReference>
<comment type="caution">
    <text evidence="6">The sequence shown here is derived from an EMBL/GenBank/DDBJ whole genome shotgun (WGS) entry which is preliminary data.</text>
</comment>
<dbReference type="PANTHER" id="PTHR43515:SF1">
    <property type="entry name" value="THREONINE SYNTHASE-LIKE 1"/>
    <property type="match status" value="1"/>
</dbReference>
<dbReference type="InterPro" id="IPR000623">
    <property type="entry name" value="Shikimate_kinase/TSH1"/>
</dbReference>